<dbReference type="EC" id="3.2.1.22" evidence="2 5"/>
<dbReference type="InterPro" id="IPR038417">
    <property type="entry name" value="Alpga-gal_N_sf"/>
</dbReference>
<dbReference type="SUPFAM" id="SSF51445">
    <property type="entry name" value="(Trans)glycosidases"/>
    <property type="match status" value="1"/>
</dbReference>
<evidence type="ECO:0000259" key="8">
    <source>
        <dbReference type="Pfam" id="PF16875"/>
    </source>
</evidence>
<dbReference type="Pfam" id="PF16874">
    <property type="entry name" value="Glyco_hydro_36C"/>
    <property type="match status" value="1"/>
</dbReference>
<dbReference type="PANTHER" id="PTHR43053:SF3">
    <property type="entry name" value="ALPHA-GALACTOSIDASE C-RELATED"/>
    <property type="match status" value="1"/>
</dbReference>
<dbReference type="InterPro" id="IPR031704">
    <property type="entry name" value="Glyco_hydro_36_N"/>
</dbReference>
<dbReference type="Gene3D" id="2.70.98.60">
    <property type="entry name" value="alpha-galactosidase from lactobacil brevis"/>
    <property type="match status" value="1"/>
</dbReference>
<dbReference type="InterPro" id="IPR050985">
    <property type="entry name" value="Alpha-glycosidase_related"/>
</dbReference>
<dbReference type="Pfam" id="PF02065">
    <property type="entry name" value="Melibiase"/>
    <property type="match status" value="1"/>
</dbReference>
<gene>
    <name evidence="9" type="ORF">VB248_04485</name>
</gene>
<comment type="similarity">
    <text evidence="5">Belongs to the glycosyl hydrolase.</text>
</comment>
<evidence type="ECO:0000256" key="1">
    <source>
        <dbReference type="ARBA" id="ARBA00001255"/>
    </source>
</evidence>
<name>A0ABU5Q704_9BACT</name>
<evidence type="ECO:0000313" key="9">
    <source>
        <dbReference type="EMBL" id="MEA5138373.1"/>
    </source>
</evidence>
<evidence type="ECO:0000256" key="6">
    <source>
        <dbReference type="SAM" id="SignalP"/>
    </source>
</evidence>
<evidence type="ECO:0000256" key="3">
    <source>
        <dbReference type="ARBA" id="ARBA00022801"/>
    </source>
</evidence>
<dbReference type="PANTHER" id="PTHR43053">
    <property type="entry name" value="GLYCOSIDASE FAMILY 31"/>
    <property type="match status" value="1"/>
</dbReference>
<sequence>MLKVAQKTLILLCAVSLSFLAQAQTIVTIPIETEQNALVLQTDKDNRLGITYFGKKLAKSSENALISKEYRLNDSNAGIYNSAYTPSGTWSLVEPALQITHADGNTSLELKYVSHETKRTDANVSQTNIVLKDPVYGVEVTLCYKVYAKENTIEQWTLIKHQEKKNILLQKYASANLYFMADNYYLRHYHGGWGREMKPEETLLTAGIKTLDSKLGTRANLFQPPTFMISFDRPATENEGNVMLGTLAWSGNFKIDFEMDLYHNLRVLAGINPHASEYSLAANQEFKTPSFIYTFSSHGKGEASRNMHDWAKKYRILDGEGSRLTLLNNWEATYFDFDETKLTGLFKDAKKLGVDMFLLDDGWFANKYPRNGDVAGLGDWQENRKKLPNGIGYLVKEATKAGVKFGIWVEPEMVNPKSELYEKHKDWVIREPERPEHYFRNQLPLDLSNPEVQDFVFGVLDNLFTKNPELAFIKWDCNAVTYNAHSAYLQKQGLPQTHLYVEYVQGLYKVLERIRAKYPKVPMMLCSGGGGRVDYEALKYFTEFWLSDNTDPLERIFIQWEYSYFYPAVAHCNHITDWSKVGLKFRTDVAMMGKMGYDIVVSNLTDKELLFSQQALENYKRINPTIWKGDLYRLQSPWEKPFASLLYSNKDKSHAVMFTYLTTNRFDIIYNPTPIKLNGLDPNKKYSVKEINLFPGTSSSLKTDLVYSGDYLMNVGINPELSGNRTSIVLELTELK</sequence>
<evidence type="ECO:0000313" key="10">
    <source>
        <dbReference type="Proteomes" id="UP001302949"/>
    </source>
</evidence>
<organism evidence="9 10">
    <name type="scientific">Arcicella rigui</name>
    <dbReference type="NCBI Taxonomy" id="797020"/>
    <lineage>
        <taxon>Bacteria</taxon>
        <taxon>Pseudomonadati</taxon>
        <taxon>Bacteroidota</taxon>
        <taxon>Cytophagia</taxon>
        <taxon>Cytophagales</taxon>
        <taxon>Flectobacillaceae</taxon>
        <taxon>Arcicella</taxon>
    </lineage>
</organism>
<dbReference type="PROSITE" id="PS00512">
    <property type="entry name" value="ALPHA_GALACTOSIDASE"/>
    <property type="match status" value="1"/>
</dbReference>
<evidence type="ECO:0000256" key="2">
    <source>
        <dbReference type="ARBA" id="ARBA00012755"/>
    </source>
</evidence>
<dbReference type="Gene3D" id="2.60.40.1180">
    <property type="entry name" value="Golgi alpha-mannosidase II"/>
    <property type="match status" value="1"/>
</dbReference>
<dbReference type="Gene3D" id="3.20.20.70">
    <property type="entry name" value="Aldolase class I"/>
    <property type="match status" value="1"/>
</dbReference>
<dbReference type="PIRSF" id="PIRSF005536">
    <property type="entry name" value="Agal"/>
    <property type="match status" value="1"/>
</dbReference>
<feature type="domain" description="Glycosyl hydrolase family 36 N-terminal" evidence="8">
    <location>
        <begin position="47"/>
        <end position="281"/>
    </location>
</feature>
<dbReference type="Proteomes" id="UP001302949">
    <property type="component" value="Unassembled WGS sequence"/>
</dbReference>
<dbReference type="CDD" id="cd14791">
    <property type="entry name" value="GH36"/>
    <property type="match status" value="1"/>
</dbReference>
<accession>A0ABU5Q704</accession>
<dbReference type="PRINTS" id="PR00743">
    <property type="entry name" value="GLHYDRLASE36"/>
</dbReference>
<evidence type="ECO:0000259" key="7">
    <source>
        <dbReference type="Pfam" id="PF16874"/>
    </source>
</evidence>
<comment type="caution">
    <text evidence="9">The sequence shown here is derived from an EMBL/GenBank/DDBJ whole genome shotgun (WGS) entry which is preliminary data.</text>
</comment>
<dbReference type="InterPro" id="IPR031705">
    <property type="entry name" value="Glyco_hydro_36_C"/>
</dbReference>
<keyword evidence="10" id="KW-1185">Reference proteome</keyword>
<feature type="domain" description="Glycosyl hydrolase family 36 C-terminal" evidence="7">
    <location>
        <begin position="644"/>
        <end position="732"/>
    </location>
</feature>
<dbReference type="EMBL" id="JAYFUM010000005">
    <property type="protein sequence ID" value="MEA5138373.1"/>
    <property type="molecule type" value="Genomic_DNA"/>
</dbReference>
<dbReference type="InterPro" id="IPR013785">
    <property type="entry name" value="Aldolase_TIM"/>
</dbReference>
<dbReference type="Pfam" id="PF16875">
    <property type="entry name" value="Glyco_hydro_36N"/>
    <property type="match status" value="1"/>
</dbReference>
<dbReference type="InterPro" id="IPR000111">
    <property type="entry name" value="Glyco_hydro_27/36_CS"/>
</dbReference>
<dbReference type="InterPro" id="IPR017853">
    <property type="entry name" value="GH"/>
</dbReference>
<dbReference type="GO" id="GO:0004557">
    <property type="term" value="F:alpha-galactosidase activity"/>
    <property type="evidence" value="ECO:0007669"/>
    <property type="project" value="UniProtKB-EC"/>
</dbReference>
<reference evidence="9 10" key="1">
    <citation type="submission" date="2023-12" db="EMBL/GenBank/DDBJ databases">
        <title>Novel species of the genus Arcicella isolated from rivers.</title>
        <authorList>
            <person name="Lu H."/>
        </authorList>
    </citation>
    <scope>NUCLEOTIDE SEQUENCE [LARGE SCALE GENOMIC DNA]</scope>
    <source>
        <strain evidence="9 10">KCTC 23307</strain>
    </source>
</reference>
<protein>
    <recommendedName>
        <fullName evidence="2 5">Alpha-galactosidase</fullName>
        <ecNumber evidence="2 5">3.2.1.22</ecNumber>
    </recommendedName>
</protein>
<feature type="signal peptide" evidence="6">
    <location>
        <begin position="1"/>
        <end position="23"/>
    </location>
</feature>
<proteinExistence type="inferred from homology"/>
<keyword evidence="4 5" id="KW-0326">Glycosidase</keyword>
<comment type="catalytic activity">
    <reaction evidence="1 5">
        <text>Hydrolysis of terminal, non-reducing alpha-D-galactose residues in alpha-D-galactosides, including galactose oligosaccharides, galactomannans and galactolipids.</text>
        <dbReference type="EC" id="3.2.1.22"/>
    </reaction>
</comment>
<keyword evidence="3 5" id="KW-0378">Hydrolase</keyword>
<dbReference type="InterPro" id="IPR002252">
    <property type="entry name" value="Glyco_hydro_36"/>
</dbReference>
<dbReference type="InterPro" id="IPR013780">
    <property type="entry name" value="Glyco_hydro_b"/>
</dbReference>
<evidence type="ECO:0000256" key="4">
    <source>
        <dbReference type="ARBA" id="ARBA00023295"/>
    </source>
</evidence>
<evidence type="ECO:0000256" key="5">
    <source>
        <dbReference type="PIRNR" id="PIRNR005536"/>
    </source>
</evidence>
<keyword evidence="6" id="KW-0732">Signal</keyword>
<dbReference type="RefSeq" id="WP_323295541.1">
    <property type="nucleotide sequence ID" value="NZ_JAYFUM010000005.1"/>
</dbReference>
<feature type="chain" id="PRO_5045765138" description="Alpha-galactosidase" evidence="6">
    <location>
        <begin position="24"/>
        <end position="736"/>
    </location>
</feature>